<evidence type="ECO:0000256" key="6">
    <source>
        <dbReference type="ARBA" id="ARBA00022737"/>
    </source>
</evidence>
<accession>A0A3P1WPM0</accession>
<keyword evidence="7 10" id="KW-0378">Hydrolase</keyword>
<dbReference type="InterPro" id="IPR022398">
    <property type="entry name" value="Peptidase_S8_His-AS"/>
</dbReference>
<feature type="active site" description="Charge relay system" evidence="9 10">
    <location>
        <position position="654"/>
    </location>
</feature>
<dbReference type="Gene3D" id="3.30.70.80">
    <property type="entry name" value="Peptidase S8 propeptide/proteinase inhibitor I9"/>
    <property type="match status" value="1"/>
</dbReference>
<dbReference type="InterPro" id="IPR050131">
    <property type="entry name" value="Peptidase_S8_subtilisin-like"/>
</dbReference>
<evidence type="ECO:0000256" key="12">
    <source>
        <dbReference type="SAM" id="MobiDB-lite"/>
    </source>
</evidence>
<evidence type="ECO:0000259" key="15">
    <source>
        <dbReference type="Pfam" id="PF05922"/>
    </source>
</evidence>
<dbReference type="InterPro" id="IPR037045">
    <property type="entry name" value="S8pro/Inhibitor_I9_sf"/>
</dbReference>
<dbReference type="PROSITE" id="PS00136">
    <property type="entry name" value="SUBTILASE_ASP"/>
    <property type="match status" value="1"/>
</dbReference>
<feature type="region of interest" description="Disordered" evidence="12">
    <location>
        <begin position="132"/>
        <end position="157"/>
    </location>
</feature>
<dbReference type="InterPro" id="IPR023828">
    <property type="entry name" value="Peptidase_S8_Ser-AS"/>
</dbReference>
<dbReference type="InterPro" id="IPR003137">
    <property type="entry name" value="PA_domain"/>
</dbReference>
<evidence type="ECO:0000256" key="5">
    <source>
        <dbReference type="ARBA" id="ARBA00022729"/>
    </source>
</evidence>
<keyword evidence="4 10" id="KW-0645">Protease</keyword>
<evidence type="ECO:0000259" key="14">
    <source>
        <dbReference type="Pfam" id="PF02225"/>
    </source>
</evidence>
<evidence type="ECO:0000256" key="9">
    <source>
        <dbReference type="PIRSR" id="PIRSR615500-1"/>
    </source>
</evidence>
<name>A0A3P1WPM0_9ACTN</name>
<dbReference type="InterPro" id="IPR010259">
    <property type="entry name" value="S8pro/Inhibitor_I9"/>
</dbReference>
<dbReference type="PRINTS" id="PR00723">
    <property type="entry name" value="SUBTILISIN"/>
</dbReference>
<dbReference type="Gene3D" id="3.50.30.30">
    <property type="match status" value="1"/>
</dbReference>
<evidence type="ECO:0000256" key="7">
    <source>
        <dbReference type="ARBA" id="ARBA00022801"/>
    </source>
</evidence>
<evidence type="ECO:0000313" key="17">
    <source>
        <dbReference type="Proteomes" id="UP000280935"/>
    </source>
</evidence>
<dbReference type="GO" id="GO:0006508">
    <property type="term" value="P:proteolysis"/>
    <property type="evidence" value="ECO:0007669"/>
    <property type="project" value="UniProtKB-KW"/>
</dbReference>
<dbReference type="Pfam" id="PF00082">
    <property type="entry name" value="Peptidase_S8"/>
    <property type="match status" value="1"/>
</dbReference>
<dbReference type="InterPro" id="IPR046450">
    <property type="entry name" value="PA_dom_sf"/>
</dbReference>
<dbReference type="PANTHER" id="PTHR43806:SF11">
    <property type="entry name" value="CEREVISIN-RELATED"/>
    <property type="match status" value="1"/>
</dbReference>
<protein>
    <submittedName>
        <fullName evidence="16">Uncharacterized protein</fullName>
    </submittedName>
</protein>
<evidence type="ECO:0000259" key="13">
    <source>
        <dbReference type="Pfam" id="PF00082"/>
    </source>
</evidence>
<feature type="domain" description="Inhibitor I9" evidence="15">
    <location>
        <begin position="194"/>
        <end position="238"/>
    </location>
</feature>
<keyword evidence="3" id="KW-0964">Secreted</keyword>
<dbReference type="Pfam" id="PF02225">
    <property type="entry name" value="PA"/>
    <property type="match status" value="1"/>
</dbReference>
<dbReference type="Gene3D" id="3.40.50.200">
    <property type="entry name" value="Peptidase S8/S53 domain"/>
    <property type="match status" value="1"/>
</dbReference>
<evidence type="ECO:0000256" key="8">
    <source>
        <dbReference type="ARBA" id="ARBA00022825"/>
    </source>
</evidence>
<evidence type="ECO:0000256" key="10">
    <source>
        <dbReference type="PROSITE-ProRule" id="PRU01240"/>
    </source>
</evidence>
<feature type="active site" description="Charge relay system" evidence="9 10">
    <location>
        <position position="323"/>
    </location>
</feature>
<dbReference type="InterPro" id="IPR000209">
    <property type="entry name" value="Peptidase_S8/S53_dom"/>
</dbReference>
<dbReference type="InterPro" id="IPR023827">
    <property type="entry name" value="Peptidase_S8_Asp-AS"/>
</dbReference>
<dbReference type="PANTHER" id="PTHR43806">
    <property type="entry name" value="PEPTIDASE S8"/>
    <property type="match status" value="1"/>
</dbReference>
<feature type="domain" description="Peptidase S8/S53" evidence="13">
    <location>
        <begin position="262"/>
        <end position="714"/>
    </location>
</feature>
<dbReference type="CDD" id="cd07475">
    <property type="entry name" value="Peptidases_S8_C5a_Peptidase"/>
    <property type="match status" value="1"/>
</dbReference>
<dbReference type="PROSITE" id="PS00137">
    <property type="entry name" value="SUBTILASE_HIS"/>
    <property type="match status" value="1"/>
</dbReference>
<dbReference type="SUPFAM" id="SSF52025">
    <property type="entry name" value="PA domain"/>
    <property type="match status" value="1"/>
</dbReference>
<dbReference type="EMBL" id="RQYT01000036">
    <property type="protein sequence ID" value="RRD48544.1"/>
    <property type="molecule type" value="Genomic_DNA"/>
</dbReference>
<dbReference type="SUPFAM" id="SSF54897">
    <property type="entry name" value="Protease propeptides/inhibitors"/>
    <property type="match status" value="1"/>
</dbReference>
<feature type="active site" description="Charge relay system" evidence="9 10">
    <location>
        <position position="271"/>
    </location>
</feature>
<evidence type="ECO:0000313" key="16">
    <source>
        <dbReference type="EMBL" id="RRD48544.1"/>
    </source>
</evidence>
<dbReference type="InterPro" id="IPR034216">
    <property type="entry name" value="C5a_Peptidase"/>
</dbReference>
<dbReference type="PROSITE" id="PS51892">
    <property type="entry name" value="SUBTILASE"/>
    <property type="match status" value="1"/>
</dbReference>
<dbReference type="Pfam" id="PF05922">
    <property type="entry name" value="Inhibitor_I9"/>
    <property type="match status" value="1"/>
</dbReference>
<evidence type="ECO:0000256" key="11">
    <source>
        <dbReference type="RuleBase" id="RU003355"/>
    </source>
</evidence>
<gene>
    <name evidence="16" type="ORF">EII35_12170</name>
</gene>
<evidence type="ECO:0000256" key="1">
    <source>
        <dbReference type="ARBA" id="ARBA00011073"/>
    </source>
</evidence>
<dbReference type="Proteomes" id="UP000280935">
    <property type="component" value="Unassembled WGS sequence"/>
</dbReference>
<comment type="similarity">
    <text evidence="1 10 11">Belongs to the peptidase S8 family.</text>
</comment>
<reference evidence="16 17" key="1">
    <citation type="submission" date="2018-11" db="EMBL/GenBank/DDBJ databases">
        <title>Genomes From Bacteria Associated with the Canine Oral Cavity: a Test Case for Automated Genome-Based Taxonomic Assignment.</title>
        <authorList>
            <person name="Coil D.A."/>
            <person name="Jospin G."/>
            <person name="Darling A.E."/>
            <person name="Wallis C."/>
            <person name="Davis I.J."/>
            <person name="Harris S."/>
            <person name="Eisen J.A."/>
            <person name="Holcombe L.J."/>
            <person name="O'Flynn C."/>
        </authorList>
    </citation>
    <scope>NUCLEOTIDE SEQUENCE [LARGE SCALE GENOMIC DNA]</scope>
    <source>
        <strain evidence="16 17">OH2822_COT-296</strain>
    </source>
</reference>
<keyword evidence="5" id="KW-0732">Signal</keyword>
<sequence>MGQCMRSDRLRGCITQSMSASLGILGLLSAASVTAIRRGPPPPMSSLWSAFCELTSGLRNMLPSQLHSGDIPRATGTSRCPKAHCPGPMALTRLAAFPNPIRPSTRVRTSMKRTTVAVAALSLLLAPLAPPATADPAPAPPPFQSERSPAERAVHSDPNAPREVMVLLKDQPAAPSPGREGLDAVQRVLSRWEGTEGFTLRRQFGTLIHGFSATLPKSRIRELAADPDVESVETLKIYTTSMQTAGDLTQSVAVRNDMGVDGSGIVVSVIDTGIDPTHQDMRLDDGVTKKLTPQGELATDKIPYGWNYADGNSNFVDTAGSMHGMHVAGIVAANGGPEADAITNGRINGIAPNAQLLAMKVFSNDPAQRGAKEDDIIAAIEDSVKLGADVINMSLGSANGTNESSVGQGRAIAAAQAAGVQVIVAAGNEGLNGSPGGNEIDYSEMLDDGTMGSPASTTEALAIASVDNTHVLASLARLTGAGGTVELPYKLQRGDLDLQEHDIVFAGLGRPEEFPANTRGSYALIERGDLSFAEKFTNAVEAGAIGVIVFNHETGGEAFAGMSGLEEFTIPAALMFRSVGLQLRDAIQAAGGTARITLTKDSTALHVSDSPRVSSFTSWGATPELDFKPQLAGVGGDVYSTLNDNRYSTDSGTSMAAPHVAGAFALALTKYRERYPDLTAVERNSLLRTAMANTAKILEHTPGQPYAPRQIGAGLVQTQDAITTQVFATVEGEPHIALRQIDGPRTFTITLTNRGDRDHTFTTGSTCV</sequence>
<dbReference type="InterPro" id="IPR036852">
    <property type="entry name" value="Peptidase_S8/S53_dom_sf"/>
</dbReference>
<dbReference type="InterPro" id="IPR015500">
    <property type="entry name" value="Peptidase_S8_subtilisin-rel"/>
</dbReference>
<dbReference type="AlphaFoldDB" id="A0A3P1WPM0"/>
<evidence type="ECO:0000256" key="3">
    <source>
        <dbReference type="ARBA" id="ARBA00022525"/>
    </source>
</evidence>
<comment type="caution">
    <text evidence="16">The sequence shown here is derived from an EMBL/GenBank/DDBJ whole genome shotgun (WGS) entry which is preliminary data.</text>
</comment>
<keyword evidence="8 10" id="KW-0720">Serine protease</keyword>
<dbReference type="PROSITE" id="PS00138">
    <property type="entry name" value="SUBTILASE_SER"/>
    <property type="match status" value="1"/>
</dbReference>
<feature type="non-terminal residue" evidence="16">
    <location>
        <position position="768"/>
    </location>
</feature>
<organism evidence="16 17">
    <name type="scientific">Arachnia propionica</name>
    <dbReference type="NCBI Taxonomy" id="1750"/>
    <lineage>
        <taxon>Bacteria</taxon>
        <taxon>Bacillati</taxon>
        <taxon>Actinomycetota</taxon>
        <taxon>Actinomycetes</taxon>
        <taxon>Propionibacteriales</taxon>
        <taxon>Propionibacteriaceae</taxon>
        <taxon>Arachnia</taxon>
    </lineage>
</organism>
<evidence type="ECO:0000256" key="4">
    <source>
        <dbReference type="ARBA" id="ARBA00022670"/>
    </source>
</evidence>
<dbReference type="OrthoDB" id="614750at2"/>
<dbReference type="SUPFAM" id="SSF52743">
    <property type="entry name" value="Subtilisin-like"/>
    <property type="match status" value="1"/>
</dbReference>
<keyword evidence="6" id="KW-0677">Repeat</keyword>
<dbReference type="GO" id="GO:0004252">
    <property type="term" value="F:serine-type endopeptidase activity"/>
    <property type="evidence" value="ECO:0007669"/>
    <property type="project" value="UniProtKB-UniRule"/>
</dbReference>
<evidence type="ECO:0000256" key="2">
    <source>
        <dbReference type="ARBA" id="ARBA00022512"/>
    </source>
</evidence>
<proteinExistence type="inferred from homology"/>
<feature type="domain" description="PA" evidence="14">
    <location>
        <begin position="505"/>
        <end position="583"/>
    </location>
</feature>
<keyword evidence="2" id="KW-0134">Cell wall</keyword>